<evidence type="ECO:0000313" key="4">
    <source>
        <dbReference type="Proteomes" id="UP001197974"/>
    </source>
</evidence>
<evidence type="ECO:0000256" key="1">
    <source>
        <dbReference type="PROSITE-ProRule" id="PRU00325"/>
    </source>
</evidence>
<keyword evidence="1" id="KW-0863">Zinc-finger</keyword>
<accession>A0ABY9JWH8</accession>
<reference evidence="3 4" key="1">
    <citation type="submission" date="2023-06" db="EMBL/GenBank/DDBJ databases">
        <title>Five Gram-positive bacteria isolated from mangrove sediments in Shenzhen, Guangdong, China.</title>
        <authorList>
            <person name="Yu S."/>
            <person name="Zheng W."/>
            <person name="Huang Y."/>
        </authorList>
    </citation>
    <scope>NUCLEOTIDE SEQUENCE [LARGE SCALE GENOMIC DNA]</scope>
    <source>
        <strain evidence="3 4">SaN35-3</strain>
    </source>
</reference>
<organism evidence="3 4">
    <name type="scientific">Bacillus carboniphilus</name>
    <dbReference type="NCBI Taxonomy" id="86663"/>
    <lineage>
        <taxon>Bacteria</taxon>
        <taxon>Bacillati</taxon>
        <taxon>Bacillota</taxon>
        <taxon>Bacilli</taxon>
        <taxon>Bacillales</taxon>
        <taxon>Bacillaceae</taxon>
        <taxon>Bacillus</taxon>
    </lineage>
</organism>
<dbReference type="Proteomes" id="UP001197974">
    <property type="component" value="Chromosome"/>
</dbReference>
<feature type="domain" description="SWIM-type" evidence="2">
    <location>
        <begin position="50"/>
        <end position="86"/>
    </location>
</feature>
<dbReference type="PROSITE" id="PS50966">
    <property type="entry name" value="ZF_SWIM"/>
    <property type="match status" value="1"/>
</dbReference>
<dbReference type="InterPro" id="IPR007527">
    <property type="entry name" value="Znf_SWIM"/>
</dbReference>
<gene>
    <name evidence="3" type="ORF">LC087_18450</name>
</gene>
<name>A0ABY9JWH8_9BACI</name>
<evidence type="ECO:0000313" key="3">
    <source>
        <dbReference type="EMBL" id="WLR42633.1"/>
    </source>
</evidence>
<dbReference type="RefSeq" id="WP_306019780.1">
    <property type="nucleotide sequence ID" value="NZ_CP129013.1"/>
</dbReference>
<dbReference type="EMBL" id="CP129013">
    <property type="protein sequence ID" value="WLR42633.1"/>
    <property type="molecule type" value="Genomic_DNA"/>
</dbReference>
<protein>
    <recommendedName>
        <fullName evidence="2">SWIM-type domain-containing protein</fullName>
    </recommendedName>
</protein>
<keyword evidence="1" id="KW-0479">Metal-binding</keyword>
<keyword evidence="1" id="KW-0862">Zinc</keyword>
<sequence>MKLDQFEEFIDDTILKRGRDYYEGDAVEGLVEAEPNQFAAIVYGSNVYDVDVKLGYNEEVLSSFCDCPYDWGGHCKHEVAVFFAIREYKKTVNTNPSPIKKEETKKSPPTIEEVVKGLSQSQLVHCVLTMAQDHPELEQQILFMYANKEDEIKEAKKLIRQSINQEKDRHGFVDWLRVSDALHGAYITSSKASEKIKERKFGEGVSLYLTILPPVIDMLQYCDDSGGSAGMMIEECLQKIHDALFEHGSTFTPEEREAIYEKVTKEALHHRYDDWSEWRMRLLEALVPLTTRYSIRTHFETLLEEQIDQIKEDSLLAKYDLVKIKMVQLKLLELHASKEKQEAFV</sequence>
<keyword evidence="4" id="KW-1185">Reference proteome</keyword>
<evidence type="ECO:0000259" key="2">
    <source>
        <dbReference type="PROSITE" id="PS50966"/>
    </source>
</evidence>
<proteinExistence type="predicted"/>